<reference evidence="1" key="1">
    <citation type="submission" date="2018-02" db="EMBL/GenBank/DDBJ databases">
        <title>Rhizophora mucronata_Transcriptome.</title>
        <authorList>
            <person name="Meera S.P."/>
            <person name="Sreeshan A."/>
            <person name="Augustine A."/>
        </authorList>
    </citation>
    <scope>NUCLEOTIDE SEQUENCE</scope>
    <source>
        <tissue evidence="1">Leaf</tissue>
    </source>
</reference>
<protein>
    <submittedName>
        <fullName evidence="1">Uncharacterized protein</fullName>
    </submittedName>
</protein>
<name>A0A2P2PV94_RHIMU</name>
<proteinExistence type="predicted"/>
<organism evidence="1">
    <name type="scientific">Rhizophora mucronata</name>
    <name type="common">Asiatic mangrove</name>
    <dbReference type="NCBI Taxonomy" id="61149"/>
    <lineage>
        <taxon>Eukaryota</taxon>
        <taxon>Viridiplantae</taxon>
        <taxon>Streptophyta</taxon>
        <taxon>Embryophyta</taxon>
        <taxon>Tracheophyta</taxon>
        <taxon>Spermatophyta</taxon>
        <taxon>Magnoliopsida</taxon>
        <taxon>eudicotyledons</taxon>
        <taxon>Gunneridae</taxon>
        <taxon>Pentapetalae</taxon>
        <taxon>rosids</taxon>
        <taxon>fabids</taxon>
        <taxon>Malpighiales</taxon>
        <taxon>Rhizophoraceae</taxon>
        <taxon>Rhizophora</taxon>
    </lineage>
</organism>
<sequence length="90" mass="10849">MRYLRGPVLRFASMYLFSNRKYNDNDVHRDPKKRSRLAKKVELKSYANNIIELTNTMPKVMHVHSLWLAEQYMPTKKLDFRYQKADSEPK</sequence>
<evidence type="ECO:0000313" key="1">
    <source>
        <dbReference type="EMBL" id="MBX58672.1"/>
    </source>
</evidence>
<dbReference type="EMBL" id="GGEC01078188">
    <property type="protein sequence ID" value="MBX58672.1"/>
    <property type="molecule type" value="Transcribed_RNA"/>
</dbReference>
<dbReference type="AlphaFoldDB" id="A0A2P2PV94"/>
<accession>A0A2P2PV94</accession>